<feature type="transmembrane region" description="Helical" evidence="1">
    <location>
        <begin position="199"/>
        <end position="217"/>
    </location>
</feature>
<keyword evidence="1" id="KW-1133">Transmembrane helix</keyword>
<proteinExistence type="predicted"/>
<dbReference type="EMBL" id="JAACJL010000044">
    <property type="protein sequence ID" value="KAF4614437.1"/>
    <property type="molecule type" value="Genomic_DNA"/>
</dbReference>
<gene>
    <name evidence="2" type="ORF">D9613_002887</name>
</gene>
<dbReference type="OrthoDB" id="72269at2759"/>
<reference evidence="2 3" key="1">
    <citation type="submission" date="2019-12" db="EMBL/GenBank/DDBJ databases">
        <authorList>
            <person name="Floudas D."/>
            <person name="Bentzer J."/>
            <person name="Ahren D."/>
            <person name="Johansson T."/>
            <person name="Persson P."/>
            <person name="Tunlid A."/>
        </authorList>
    </citation>
    <scope>NUCLEOTIDE SEQUENCE [LARGE SCALE GENOMIC DNA]</scope>
    <source>
        <strain evidence="2 3">CBS 102.39</strain>
    </source>
</reference>
<keyword evidence="1" id="KW-0472">Membrane</keyword>
<comment type="caution">
    <text evidence="2">The sequence shown here is derived from an EMBL/GenBank/DDBJ whole genome shotgun (WGS) entry which is preliminary data.</text>
</comment>
<keyword evidence="3" id="KW-1185">Reference proteome</keyword>
<feature type="transmembrane region" description="Helical" evidence="1">
    <location>
        <begin position="127"/>
        <end position="147"/>
    </location>
</feature>
<protein>
    <submittedName>
        <fullName evidence="2">Uncharacterized protein</fullName>
    </submittedName>
</protein>
<dbReference type="Proteomes" id="UP000521872">
    <property type="component" value="Unassembled WGS sequence"/>
</dbReference>
<sequence>MSSKTTSRGLFLALLVFPAITALSATLIFGRFKAAGMDIQLRSHCKPLSPGSQVTSYRLDYTGVDGMDKPLCALVTFFHSIMDSSLSRSFLSYAIGISGPLVLLPSLESYRIGQHRALSYPVLWGFLMQTATVGITFPLYWLAFILFEGVNKHHNFNVRKIPQAQVEAIIFGLVVGAVIPSVAMLLLDDPKVTAIWQAYPVYVSIAQQAHLLFRPASKHSQSGFRTIQVLYLTLFIFSSSFHIHTVWPILSDFNAIKSMLLPSLTPLSPSEPMNHHLLEFLKWDVLLAYVATALAMLWFAKSARQVLMIILWYTVAIPLFGFGAAVMGVTIWRDGILA</sequence>
<name>A0A8H4QQ98_9AGAR</name>
<keyword evidence="1" id="KW-0812">Transmembrane</keyword>
<feature type="transmembrane region" description="Helical" evidence="1">
    <location>
        <begin position="306"/>
        <end position="332"/>
    </location>
</feature>
<feature type="transmembrane region" description="Helical" evidence="1">
    <location>
        <begin position="229"/>
        <end position="250"/>
    </location>
</feature>
<accession>A0A8H4QQ98</accession>
<feature type="transmembrane region" description="Helical" evidence="1">
    <location>
        <begin position="168"/>
        <end position="187"/>
    </location>
</feature>
<evidence type="ECO:0000313" key="3">
    <source>
        <dbReference type="Proteomes" id="UP000521872"/>
    </source>
</evidence>
<organism evidence="2 3">
    <name type="scientific">Agrocybe pediades</name>
    <dbReference type="NCBI Taxonomy" id="84607"/>
    <lineage>
        <taxon>Eukaryota</taxon>
        <taxon>Fungi</taxon>
        <taxon>Dikarya</taxon>
        <taxon>Basidiomycota</taxon>
        <taxon>Agaricomycotina</taxon>
        <taxon>Agaricomycetes</taxon>
        <taxon>Agaricomycetidae</taxon>
        <taxon>Agaricales</taxon>
        <taxon>Agaricineae</taxon>
        <taxon>Strophariaceae</taxon>
        <taxon>Agrocybe</taxon>
    </lineage>
</organism>
<dbReference type="AlphaFoldDB" id="A0A8H4QQ98"/>
<evidence type="ECO:0000256" key="1">
    <source>
        <dbReference type="SAM" id="Phobius"/>
    </source>
</evidence>
<evidence type="ECO:0000313" key="2">
    <source>
        <dbReference type="EMBL" id="KAF4614437.1"/>
    </source>
</evidence>
<feature type="transmembrane region" description="Helical" evidence="1">
    <location>
        <begin position="280"/>
        <end position="299"/>
    </location>
</feature>
<feature type="transmembrane region" description="Helical" evidence="1">
    <location>
        <begin position="90"/>
        <end position="107"/>
    </location>
</feature>
<feature type="transmembrane region" description="Helical" evidence="1">
    <location>
        <begin position="12"/>
        <end position="32"/>
    </location>
</feature>